<evidence type="ECO:0000313" key="2">
    <source>
        <dbReference type="Proteomes" id="UP000243859"/>
    </source>
</evidence>
<gene>
    <name evidence="1" type="ORF">C8N32_1064</name>
</gene>
<reference evidence="1 2" key="1">
    <citation type="submission" date="2018-04" db="EMBL/GenBank/DDBJ databases">
        <title>Genomic Encyclopedia of Archaeal and Bacterial Type Strains, Phase II (KMG-II): from individual species to whole genera.</title>
        <authorList>
            <person name="Goeker M."/>
        </authorList>
    </citation>
    <scope>NUCLEOTIDE SEQUENCE [LARGE SCALE GENOMIC DNA]</scope>
    <source>
        <strain evidence="1 2">DSM 18064</strain>
    </source>
</reference>
<name>A0A2T5BSQ6_9RHOB</name>
<dbReference type="RefSeq" id="WP_107891650.1">
    <property type="nucleotide sequence ID" value="NZ_NHSI01000058.1"/>
</dbReference>
<dbReference type="AlphaFoldDB" id="A0A2T5BSQ6"/>
<dbReference type="OrthoDB" id="7831317at2"/>
<accession>A0A2T5BSQ6</accession>
<dbReference type="Proteomes" id="UP000243859">
    <property type="component" value="Unassembled WGS sequence"/>
</dbReference>
<comment type="caution">
    <text evidence="1">The sequence shown here is derived from an EMBL/GenBank/DDBJ whole genome shotgun (WGS) entry which is preliminary data.</text>
</comment>
<sequence length="258" mass="26874">MTRPSPLDEAHAAMQAAPADTALRLRYFERLANTELFLLLESDPEGGILSPRVFPLEDGPVVLAFDSEARLAAFTGAPTPFAGLPGRALAGLLAGQGLGLGVNLEDDNGELLPPKTLDWLADVLSCAPQEFHARPEELTAPKGLPEPLLPALDSRLATAAGLSRCAWLAGVRYGDGNSGHLLAFIDAAAGAEAALSRTVSEALTFSGAEAGALDVAFFRTGDAIVAQLARVGLRFDLPTPDPAGEIIAPDPDAPPRLR</sequence>
<keyword evidence="2" id="KW-1185">Reference proteome</keyword>
<proteinExistence type="predicted"/>
<protein>
    <submittedName>
        <fullName evidence="1">Type III secretion system (T3SS) SseB-like protein</fullName>
    </submittedName>
</protein>
<organism evidence="1 2">
    <name type="scientific">Rhodovulum imhoffii</name>
    <dbReference type="NCBI Taxonomy" id="365340"/>
    <lineage>
        <taxon>Bacteria</taxon>
        <taxon>Pseudomonadati</taxon>
        <taxon>Pseudomonadota</taxon>
        <taxon>Alphaproteobacteria</taxon>
        <taxon>Rhodobacterales</taxon>
        <taxon>Paracoccaceae</taxon>
        <taxon>Rhodovulum</taxon>
    </lineage>
</organism>
<dbReference type="EMBL" id="QAAA01000006">
    <property type="protein sequence ID" value="PTN02433.1"/>
    <property type="molecule type" value="Genomic_DNA"/>
</dbReference>
<evidence type="ECO:0000313" key="1">
    <source>
        <dbReference type="EMBL" id="PTN02433.1"/>
    </source>
</evidence>